<evidence type="ECO:0000313" key="3">
    <source>
        <dbReference type="Proteomes" id="UP000037460"/>
    </source>
</evidence>
<dbReference type="Proteomes" id="UP000037460">
    <property type="component" value="Unassembled WGS sequence"/>
</dbReference>
<dbReference type="InterPro" id="IPR032675">
    <property type="entry name" value="LRR_dom_sf"/>
</dbReference>
<gene>
    <name evidence="2" type="ORF">Ctob_014535</name>
</gene>
<dbReference type="AlphaFoldDB" id="A0A0M0JLF7"/>
<sequence>MRGAQALSQNTEASCAYRRFMMNELALPRRQELPEEAFIPGQELTELQPHGFVSEHRLAIYSVSHAPASLRLNLFGCPEQPDPEGANLVAFADAILDLQDKRRRGVWGHDQVPLDDFGVFWPYCSLLQPNPMTGRRTPAEQKVYEASLVDLELWYAHQMTTVIILSTSVPLNQPGYASHGWQLFENGVARLLKTYRSDLWPPVIDVGDRLRTRHPPLSMDDFSLGLSASFLSLETDRPIVLRLYEHALLTAYGHAQALAFNKCRWGDVELRKLVCALPLCSRLRSLTLMDNVYGGKGLVTLCGAFVADAGRGAAVLPVLRDLNLSYNNLNDEEVSEGGAHPLQVLAWALSPVTASDVAAAEALMPNSLANVEKLAIDGNDLDQAGIDPLVEALNTSALPRLRTVFGVGGAAHGTEVTSLRQVKRMRDKLSSIDFSKSDATQHLGEVQRGIYGQALQDINRIEARLQQAQISLKLWRERQERPG</sequence>
<accession>A0A0M0JLF7</accession>
<evidence type="ECO:0000256" key="1">
    <source>
        <dbReference type="SAM" id="Coils"/>
    </source>
</evidence>
<protein>
    <submittedName>
        <fullName evidence="2">Uncharacterized protein</fullName>
    </submittedName>
</protein>
<dbReference type="OrthoDB" id="2345911at2759"/>
<keyword evidence="1" id="KW-0175">Coiled coil</keyword>
<organism evidence="2 3">
    <name type="scientific">Chrysochromulina tobinii</name>
    <dbReference type="NCBI Taxonomy" id="1460289"/>
    <lineage>
        <taxon>Eukaryota</taxon>
        <taxon>Haptista</taxon>
        <taxon>Haptophyta</taxon>
        <taxon>Prymnesiophyceae</taxon>
        <taxon>Prymnesiales</taxon>
        <taxon>Chrysochromulinaceae</taxon>
        <taxon>Chrysochromulina</taxon>
    </lineage>
</organism>
<dbReference type="Gene3D" id="3.80.10.10">
    <property type="entry name" value="Ribonuclease Inhibitor"/>
    <property type="match status" value="1"/>
</dbReference>
<name>A0A0M0JLF7_9EUKA</name>
<dbReference type="EMBL" id="JWZX01002754">
    <property type="protein sequence ID" value="KOO27152.1"/>
    <property type="molecule type" value="Genomic_DNA"/>
</dbReference>
<keyword evidence="3" id="KW-1185">Reference proteome</keyword>
<proteinExistence type="predicted"/>
<dbReference type="SUPFAM" id="SSF52047">
    <property type="entry name" value="RNI-like"/>
    <property type="match status" value="1"/>
</dbReference>
<reference evidence="3" key="1">
    <citation type="journal article" date="2015" name="PLoS Genet.">
        <title>Genome Sequence and Transcriptome Analyses of Chrysochromulina tobin: Metabolic Tools for Enhanced Algal Fitness in the Prominent Order Prymnesiales (Haptophyceae).</title>
        <authorList>
            <person name="Hovde B.T."/>
            <person name="Deodato C.R."/>
            <person name="Hunsperger H.M."/>
            <person name="Ryken S.A."/>
            <person name="Yost W."/>
            <person name="Jha R.K."/>
            <person name="Patterson J."/>
            <person name="Monnat R.J. Jr."/>
            <person name="Barlow S.B."/>
            <person name="Starkenburg S.R."/>
            <person name="Cattolico R.A."/>
        </authorList>
    </citation>
    <scope>NUCLEOTIDE SEQUENCE</scope>
    <source>
        <strain evidence="3">CCMP291</strain>
    </source>
</reference>
<comment type="caution">
    <text evidence="2">The sequence shown here is derived from an EMBL/GenBank/DDBJ whole genome shotgun (WGS) entry which is preliminary data.</text>
</comment>
<evidence type="ECO:0000313" key="2">
    <source>
        <dbReference type="EMBL" id="KOO27152.1"/>
    </source>
</evidence>
<feature type="coiled-coil region" evidence="1">
    <location>
        <begin position="451"/>
        <end position="478"/>
    </location>
</feature>